<reference evidence="2" key="1">
    <citation type="submission" date="2022-07" db="EMBL/GenBank/DDBJ databases">
        <authorList>
            <person name="Trinca V."/>
            <person name="Uliana J.V.C."/>
            <person name="Torres T.T."/>
            <person name="Ward R.J."/>
            <person name="Monesi N."/>
        </authorList>
    </citation>
    <scope>NUCLEOTIDE SEQUENCE</scope>
    <source>
        <strain evidence="2">HSMRA1968</strain>
        <tissue evidence="2">Whole embryos</tissue>
    </source>
</reference>
<protein>
    <submittedName>
        <fullName evidence="2">Uncharacterized protein</fullName>
    </submittedName>
</protein>
<feature type="region of interest" description="Disordered" evidence="1">
    <location>
        <begin position="34"/>
        <end position="58"/>
    </location>
</feature>
<evidence type="ECO:0000313" key="3">
    <source>
        <dbReference type="Proteomes" id="UP001151699"/>
    </source>
</evidence>
<evidence type="ECO:0000256" key="1">
    <source>
        <dbReference type="SAM" id="MobiDB-lite"/>
    </source>
</evidence>
<evidence type="ECO:0000313" key="2">
    <source>
        <dbReference type="EMBL" id="KAJ6645751.1"/>
    </source>
</evidence>
<dbReference type="AlphaFoldDB" id="A0A9Q0NA48"/>
<dbReference type="Proteomes" id="UP001151699">
    <property type="component" value="Chromosome A"/>
</dbReference>
<comment type="caution">
    <text evidence="2">The sequence shown here is derived from an EMBL/GenBank/DDBJ whole genome shotgun (WGS) entry which is preliminary data.</text>
</comment>
<dbReference type="EMBL" id="WJQU01000001">
    <property type="protein sequence ID" value="KAJ6645751.1"/>
    <property type="molecule type" value="Genomic_DNA"/>
</dbReference>
<name>A0A9Q0NA48_9DIPT</name>
<proteinExistence type="predicted"/>
<keyword evidence="3" id="KW-1185">Reference proteome</keyword>
<gene>
    <name evidence="2" type="ORF">Bhyg_00960</name>
</gene>
<accession>A0A9Q0NA48</accession>
<organism evidence="2 3">
    <name type="scientific">Pseudolycoriella hygida</name>
    <dbReference type="NCBI Taxonomy" id="35572"/>
    <lineage>
        <taxon>Eukaryota</taxon>
        <taxon>Metazoa</taxon>
        <taxon>Ecdysozoa</taxon>
        <taxon>Arthropoda</taxon>
        <taxon>Hexapoda</taxon>
        <taxon>Insecta</taxon>
        <taxon>Pterygota</taxon>
        <taxon>Neoptera</taxon>
        <taxon>Endopterygota</taxon>
        <taxon>Diptera</taxon>
        <taxon>Nematocera</taxon>
        <taxon>Sciaroidea</taxon>
        <taxon>Sciaridae</taxon>
        <taxon>Pseudolycoriella</taxon>
    </lineage>
</organism>
<feature type="compositionally biased region" description="Polar residues" evidence="1">
    <location>
        <begin position="34"/>
        <end position="48"/>
    </location>
</feature>
<sequence>MVTKNVSIYNLRDDKPLLTMKLCNFFDDNNMRRGNSTVRTDIQSSSVDSAEKDEDRGTTAVDVVEANRHIDRYKGFTYVQTEFIGNTGINELKNLTGFDMEITILNTSKFHPNDEVLYEFENRTSPKDYCPNDFVN</sequence>